<feature type="domain" description="Guanylate cyclase" evidence="1">
    <location>
        <begin position="20"/>
        <end position="146"/>
    </location>
</feature>
<dbReference type="eggNOG" id="KOG4171">
    <property type="taxonomic scope" value="Eukaryota"/>
</dbReference>
<dbReference type="InterPro" id="IPR001054">
    <property type="entry name" value="A/G_cyclase"/>
</dbReference>
<dbReference type="GO" id="GO:0035556">
    <property type="term" value="P:intracellular signal transduction"/>
    <property type="evidence" value="ECO:0007669"/>
    <property type="project" value="InterPro"/>
</dbReference>
<dbReference type="RefSeq" id="XP_002954992.1">
    <property type="nucleotide sequence ID" value="XM_002954946.1"/>
</dbReference>
<dbReference type="AlphaFoldDB" id="D8U8H4"/>
<dbReference type="PANTHER" id="PTHR45655">
    <property type="entry name" value="GUANYLATE CYCLASE SOLUBLE SUBUNIT BETA-2"/>
    <property type="match status" value="1"/>
</dbReference>
<evidence type="ECO:0000259" key="1">
    <source>
        <dbReference type="PROSITE" id="PS50125"/>
    </source>
</evidence>
<dbReference type="PANTHER" id="PTHR45655:SF13">
    <property type="entry name" value="SOLUBLE GUANYLATE CYCLASE GCY-32-RELATED"/>
    <property type="match status" value="1"/>
</dbReference>
<dbReference type="GeneID" id="9621740"/>
<dbReference type="InterPro" id="IPR029787">
    <property type="entry name" value="Nucleotide_cyclase"/>
</dbReference>
<evidence type="ECO:0000313" key="3">
    <source>
        <dbReference type="Proteomes" id="UP000001058"/>
    </source>
</evidence>
<dbReference type="CDD" id="cd07302">
    <property type="entry name" value="CHD"/>
    <property type="match status" value="1"/>
</dbReference>
<name>D8U8H4_VOLCA</name>
<dbReference type="EMBL" id="GL378368">
    <property type="protein sequence ID" value="EFJ43980.1"/>
    <property type="molecule type" value="Genomic_DNA"/>
</dbReference>
<accession>D8U8H4</accession>
<feature type="non-terminal residue" evidence="2">
    <location>
        <position position="1"/>
    </location>
</feature>
<dbReference type="KEGG" id="vcn:VOLCADRAFT_65353"/>
<organism evidence="3">
    <name type="scientific">Volvox carteri f. nagariensis</name>
    <dbReference type="NCBI Taxonomy" id="3068"/>
    <lineage>
        <taxon>Eukaryota</taxon>
        <taxon>Viridiplantae</taxon>
        <taxon>Chlorophyta</taxon>
        <taxon>core chlorophytes</taxon>
        <taxon>Chlorophyceae</taxon>
        <taxon>CS clade</taxon>
        <taxon>Chlamydomonadales</taxon>
        <taxon>Volvocaceae</taxon>
        <taxon>Volvox</taxon>
    </lineage>
</organism>
<dbReference type="Proteomes" id="UP000001058">
    <property type="component" value="Unassembled WGS sequence"/>
</dbReference>
<dbReference type="SMART" id="SM00044">
    <property type="entry name" value="CYCc"/>
    <property type="match status" value="1"/>
</dbReference>
<dbReference type="GO" id="GO:0009190">
    <property type="term" value="P:cyclic nucleotide biosynthetic process"/>
    <property type="evidence" value="ECO:0007669"/>
    <property type="project" value="InterPro"/>
</dbReference>
<protein>
    <submittedName>
        <fullName evidence="2">Guanylyl and adenylyl cyclase family member</fullName>
    </submittedName>
</protein>
<dbReference type="OrthoDB" id="60033at2759"/>
<dbReference type="STRING" id="3068.D8U8H4"/>
<proteinExistence type="predicted"/>
<dbReference type="Pfam" id="PF00211">
    <property type="entry name" value="Guanylate_cyc"/>
    <property type="match status" value="1"/>
</dbReference>
<evidence type="ECO:0000313" key="2">
    <source>
        <dbReference type="EMBL" id="EFJ43980.1"/>
    </source>
</evidence>
<dbReference type="InParanoid" id="D8U8H4"/>
<keyword evidence="3" id="KW-1185">Reference proteome</keyword>
<dbReference type="Gene3D" id="3.30.70.1230">
    <property type="entry name" value="Nucleotide cyclase"/>
    <property type="match status" value="1"/>
</dbReference>
<gene>
    <name evidence="2" type="primary">cyc15</name>
    <name evidence="2" type="ORF">VOLCADRAFT_65353</name>
</gene>
<sequence length="155" mass="17050">ILSSLRAGSRVLVEKFSDVVVLCADVVGFSALAAAADTADCILTLNRLFSTFDALTDKMGVHKVRRVLTHIHTHIHTRGLAQVKQMLDLAREMLAAVDSLPYPDTLGKMQIRIGLHVGAVYGGVIGVKYPRYSLFGTTLRLAQGLQVRWFVRVYV</sequence>
<dbReference type="SUPFAM" id="SSF55073">
    <property type="entry name" value="Nucleotide cyclase"/>
    <property type="match status" value="1"/>
</dbReference>
<dbReference type="PROSITE" id="PS50125">
    <property type="entry name" value="GUANYLATE_CYCLASE_2"/>
    <property type="match status" value="1"/>
</dbReference>
<reference evidence="2 3" key="1">
    <citation type="journal article" date="2010" name="Science">
        <title>Genomic analysis of organismal complexity in the multicellular green alga Volvox carteri.</title>
        <authorList>
            <person name="Prochnik S.E."/>
            <person name="Umen J."/>
            <person name="Nedelcu A.M."/>
            <person name="Hallmann A."/>
            <person name="Miller S.M."/>
            <person name="Nishii I."/>
            <person name="Ferris P."/>
            <person name="Kuo A."/>
            <person name="Mitros T."/>
            <person name="Fritz-Laylin L.K."/>
            <person name="Hellsten U."/>
            <person name="Chapman J."/>
            <person name="Simakov O."/>
            <person name="Rensing S.A."/>
            <person name="Terry A."/>
            <person name="Pangilinan J."/>
            <person name="Kapitonov V."/>
            <person name="Jurka J."/>
            <person name="Salamov A."/>
            <person name="Shapiro H."/>
            <person name="Schmutz J."/>
            <person name="Grimwood J."/>
            <person name="Lindquist E."/>
            <person name="Lucas S."/>
            <person name="Grigoriev I.V."/>
            <person name="Schmitt R."/>
            <person name="Kirk D."/>
            <person name="Rokhsar D.S."/>
        </authorList>
    </citation>
    <scope>NUCLEOTIDE SEQUENCE [LARGE SCALE GENOMIC DNA]</scope>
    <source>
        <strain evidence="3">f. Nagariensis / Eve</strain>
    </source>
</reference>